<dbReference type="InterPro" id="IPR013783">
    <property type="entry name" value="Ig-like_fold"/>
</dbReference>
<dbReference type="Pfam" id="PF19081">
    <property type="entry name" value="Ig_7"/>
    <property type="match status" value="1"/>
</dbReference>
<proteinExistence type="predicted"/>
<dbReference type="SUPFAM" id="SSF49299">
    <property type="entry name" value="PKD domain"/>
    <property type="match status" value="1"/>
</dbReference>
<dbReference type="SMART" id="SM00089">
    <property type="entry name" value="PKD"/>
    <property type="match status" value="1"/>
</dbReference>
<reference evidence="3" key="1">
    <citation type="submission" date="2021-01" db="EMBL/GenBank/DDBJ databases">
        <title>Marivirga sp. nov., isolated from intertidal surface sediments.</title>
        <authorList>
            <person name="Zhang M."/>
        </authorList>
    </citation>
    <scope>NUCLEOTIDE SEQUENCE</scope>
    <source>
        <strain evidence="3">SM1354</strain>
    </source>
</reference>
<dbReference type="CDD" id="cd00146">
    <property type="entry name" value="PKD"/>
    <property type="match status" value="1"/>
</dbReference>
<dbReference type="Gene3D" id="2.60.40.10">
    <property type="entry name" value="Immunoglobulins"/>
    <property type="match status" value="2"/>
</dbReference>
<dbReference type="Pfam" id="PF18911">
    <property type="entry name" value="PKD_4"/>
    <property type="match status" value="1"/>
</dbReference>
<evidence type="ECO:0000256" key="1">
    <source>
        <dbReference type="SAM" id="MobiDB-lite"/>
    </source>
</evidence>
<dbReference type="InterPro" id="IPR044023">
    <property type="entry name" value="Ig_7"/>
</dbReference>
<gene>
    <name evidence="3" type="ORF">JKP34_11790</name>
</gene>
<organism evidence="3 4">
    <name type="scientific">Marivirga atlantica</name>
    <dbReference type="NCBI Taxonomy" id="1548457"/>
    <lineage>
        <taxon>Bacteria</taxon>
        <taxon>Pseudomonadati</taxon>
        <taxon>Bacteroidota</taxon>
        <taxon>Cytophagia</taxon>
        <taxon>Cytophagales</taxon>
        <taxon>Marivirgaceae</taxon>
        <taxon>Marivirga</taxon>
    </lineage>
</organism>
<feature type="non-terminal residue" evidence="3">
    <location>
        <position position="1"/>
    </location>
</feature>
<evidence type="ECO:0000313" key="4">
    <source>
        <dbReference type="Proteomes" id="UP000642920"/>
    </source>
</evidence>
<protein>
    <submittedName>
        <fullName evidence="3">PKD domain-containing protein</fullName>
    </submittedName>
</protein>
<keyword evidence="4" id="KW-1185">Reference proteome</keyword>
<comment type="caution">
    <text evidence="3">The sequence shown here is derived from an EMBL/GenBank/DDBJ whole genome shotgun (WGS) entry which is preliminary data.</text>
</comment>
<sequence length="4136" mass="426393">VSGTDASGCSSSSTGTTFTVEDAPAQPTISTASATECLGTSVTLTASAAPNSGAYRWYKDGVLVGGATSQAIVLNTVAESGNYTVEVTDGNNTAVCYSTASAPTTATINPLPNAGLSVTPSATAVCDGGSITFNIAGSQSGVNYQLFDESNTAISAAVGGNGGNINISSDPFVFATLGSSEVITVRATNASTTCTDDLTDTETITINQNPTTADAGTDIEQCANGTFTLSGNNPSIGTGLWTVVSGSATIDTPTAFNSTVSGVAAGTSVTLRWTVSNSPCISSSDEVILTNYPSPVFDPVPTDIEACSGELININFSTLSGSDNISWSANNTLVGNPASGGSNLNFVTTSNNTGSDIITTITVSATNAACSTPVTTDFTITLHPTPDIASFFPPVEVCENENTIDLNGLGLSALPAGGTYSFSGAGITGTNFDATVVSLGVQEIDVTYTTSDGCSKTEQINLLNVIAEPTANAGSPAETCVNTSFTVSDASATNSAGILWTHDGSGTISNATSLTPTYTPDALDAGTDVTLTLTVDGFSACADAVDTKTLTITAEPVVDAGSDSEVCASEASFDLSDAVTDASAAQFSTLSWATSGTGTFDDNTSLLPVYTPSAADKSAGSVTLTLTANGNGSCASASSDMVLTITPVPVVDAGSDSEVCASEASFDLSDAVTDASAAQFSTLSWATSGTGTFDDNTALLPVYTPSAADKSAGSVTLTLTANGNGSCASASSDMILTITPVPVVDAGSDSEVCASEASFDLSDAVTDASAAQFSTLSWATSGTGTFDDNTALLPVYTPSAADKSAGSVTLTLTANGNGSCASASSDMVLTITPVPVVDAGSDSEVCASEASFDLSDAVTDASASQFSTLSWATSGTGTFDDNTALLPVYTPSAADKSAGSVTLTLTANGNGSCASASSDMVLTITPVPVVDAGSDSEVCASEASFDLSDAVTDASASQFSTLSWATSGTGTFDDNTSLLPVYTPSAADKSAGSVTLTLTANGNGSCASASSDMILTITPVPVVDAGSDSEVCASEASFDLSDAVTDASAAQFSTLSWATSGTGTFDDNTSLLPVYTPSAADKSAGSVTLTLTANGNGSCASASSDMILTITPVPVVDAGSDSEVCASEASFDLSDAVTDASAAQFSTLSWATSGTGTFDDNTALLPVYTPSAADKSAGSVTLTLTANGNGSCASASSDMVLTITPVPVVDAGSDSEVCASEASFDLSDAVTDASAAQFSTLSWATSGTGTFDDNTSLLPVYTPSAADKSAGSVTLTLTANGNGSCASASSDMILTITPVPVVDAGSDSEVCASEASFDLSDAVTDASAAQFSTLSWATSGTGTFDDNTSLLPVYTPSAADKSAGSVTLTLTANGNGSCASASSDMVLTITPVPVVDAGSDSEVCASEASFDLSDAVTDASAAQFSTLSWATSGTGTFDDNTSLLPVYTPSAADQSAGSVTLTLTANGNGSCASASSDMVLTITPVPVVDAGSDSEVCASEASFDLSDAVTDASAAQFSTLSWATSGTGTFDDNTSLLPVYTPSAADKSAGSVTLTLTANGNGSCAAASSDMVLTITPVPVVDAGSDSEVCASEASFDLSDAVTDASAAQFSTLSWATSGTGTFDDNTSLLPVYTPSAADKSAGAVTLTLTANGNGSCAAASSDMVLTITPVPVVDAGSDSEVCASEASFDLSDAVTDASAAQFSTLSWATSGTGTFDDNTALLPVYTPSAADKSAGAVTLTLTANGNGSCAAASSDMVLTITPVPVVDAGSDSEVCASEASFDLSDAVTDASAAQFSTLSWATSGTGTFDDNTALLPVYTPSAADKSAGSVTLTLTANGNGSCAAASSDMVLTITPVPVVDAGSDSEVCASEASFDLSDAVTDASAAQFSTLSWATSGTGTFDDNTSLLPVYTPSAVDKSAGSVTLTLTANGNGSCAAASSDMVLTINPLPIATITSTATEVCEADPFTLRGTISGGANAGTWRIKVGQGAAAENSGTLSATANNSGSWEAVFTPDGSYFGAVDFEFVASAPTTCADNIADYTLNIRSLPNVLNQSYSLCEDVAGTGITNVDLTSYNVNVTTEPLGNVNIDWFTNSSLTNPVNDPTDEDILNNSTYYARVTLAATNCFDKAQVDFQVNPQIVLTAGSNEEICDGETLDLSTSSSLPTQTNATTLVWTTSGDGSFDDASKLRPIYTPGPNDFTNSPITLTLTGSTTGPCSTVQDQMTVTIKPVPVINAVSDITLCPGETQSITNFSADISGGSWTWSATNASQLGLASSGTGDLPAFTAQSNNTGSVITSVITIDYTLNGCNSASETFNINVKPTPVIDDITNIQVCPGSAVNINFNANTTGETFNWSNNNTSVGNSLNASGTGDISFTAAANNSGSNITSTFTYSATLNGCTSVIKTFTVTLLPEPVISPIADIEVCSFDNILTSFSSNVAGSTFNWTNDNTASGIPASGTGNINVTATENLSGSDIISNITVTASRNGCTSGIETFTVTVKPKPILAAQSTLEICSNDAISEIVLTDNSSGASTISWTATNAAAIGLSAGSGTGNIPAFTANINNTTSSITSNVTVTSTWNGCISDQLNFQIRLKPTPIMNAVSNSELCAGDNYSIIFANSLGASTTYSWTNSNTAIGLPASGSNNINFTAATNNTGSNIVSTITVTPTNNSCVGPDEVFTLTLKPTPVISTLNNVSLCSEEFISIPFAVDLADPNLTVMSSDNSLIQGGISINGNNIEFTTAINTSGADKTAVISLNASKNGCSNVEDFILTLKYRPVVSAIADRAAVCPGDIITGQTFSHSSGTGTFSWEITNPALIGDATPTSGTGNLPSFTAADNLTGSLIEGYVKYSSTRNGCLSLPDSFKISIKPAPVITNTDVVFCDNDNVNITFGNNTGTLNASGDVTYFWTNSNTSIGVNNASGSTTDKITSGGFPANAGSGTTDNIAQIEVYASIDGCVGPPTTFEVRVKPLPAFTTPDAQFTQTTCSGDTFTFNPAANVSATQFNWSLTSNPGGVNGATPSGNGNISLDLVNNTNTLQTVEYEISTLNDNCAGETKTLTIDVYPELKLSPLPAERVVCSGSSFQLNLSTTNNVNVSGEDVIYEWEVSSNNVGATNGSGTQLIETLINNKTNGERDTVFYYIRPTLNSGLCVGLRDTIPVVVNPDAEVFAGNDTIVCEGQPVLLEATIGKGASSGSWSGGDGTFNNRNSLSTFYTPDPDEIGKTITFTFTTNDPDGSIGPCTAISDQVTVTIDELPTALITGNPFPSGEYCVREEALVLEGNNMNYSSPDVEFFGAGVRYDASQEKYLFYPDSATVGGPYTITYQVTNNNGCINTDEVIVTVTNGPSADFSIPSALEVNDAYIVCFNQDPVELRPLEDIGVFSGDGVEFNSDGNPVFNPLNVDVTDTTEVTYTINDPSSGCLTSTSVFVYRLPRPDFEVEERKLCDINQPYAIIIDDLTAYTNDYDSILDVSYTQVDNNANRILSQNGDTITFDTPGVKSIDITWEFALGCSITQRKTVNVGNIESIDFTVDNIKVTNAPQAGTMFNVVLDTINLEIEDYIWSFGDGSPTETVAVGNIEHNYSQAGTYNIELTVIDEYGCSVSVTRTINIVPAISQANLPYLETFENGAGGWFTTSESNTSWMYTTQATAFSNEQNNSQYWMTAIDGQAGYTENERSYLVGPTFDLSSLEKPILSFDMYLDFQDGDLSALAVEYSLGNNEWKLLGSQDDQLNWYNDDRTEFFDRDIDRVGDAWADNSNNIDDENQAPFVWARVAHTLDHLKNESNITFRIALASSNYDETSLGVAIDNFFVGNNPNNVLFENFTSFETGENYLIQNEKLVKAIATPSTNLIPLEFHISYPEGDSLNARYPVGLDTRANNYSITSAPTFVLDGSKWNNQSEETAIDTAKILERSLQAPDTLVNIQIDNSANQNTVRFTSTIAADPKYTDESMIIYYFIVEKRLTVNINGQNQTIYNVVRKTLPEINGTLVDNASLPNTTTYEWPVNNIYAGNELAIVTVLQNVETNQVIQASITDINETKVNQNILALTPEIDFTKVDVYPIPTYDKVYVNFKTPLENQVSYFLMDNRGRVIKDGIIKIGQNMLELSFTDQSTGVYHLLLKDEEGNVSSKKIVFRD</sequence>
<accession>A0A937AGR7</accession>
<evidence type="ECO:0000313" key="3">
    <source>
        <dbReference type="EMBL" id="MBL0765938.1"/>
    </source>
</evidence>
<dbReference type="PROSITE" id="PS50093">
    <property type="entry name" value="PKD"/>
    <property type="match status" value="1"/>
</dbReference>
<name>A0A937AGR7_9BACT</name>
<feature type="compositionally biased region" description="Low complexity" evidence="1">
    <location>
        <begin position="1"/>
        <end position="19"/>
    </location>
</feature>
<feature type="domain" description="PKD" evidence="2">
    <location>
        <begin position="3561"/>
        <end position="3611"/>
    </location>
</feature>
<dbReference type="InterPro" id="IPR022409">
    <property type="entry name" value="PKD/Chitinase_dom"/>
</dbReference>
<dbReference type="InterPro" id="IPR000601">
    <property type="entry name" value="PKD_dom"/>
</dbReference>
<dbReference type="EMBL" id="JAERQG010000003">
    <property type="protein sequence ID" value="MBL0765938.1"/>
    <property type="molecule type" value="Genomic_DNA"/>
</dbReference>
<feature type="region of interest" description="Disordered" evidence="1">
    <location>
        <begin position="1"/>
        <end position="22"/>
    </location>
</feature>
<evidence type="ECO:0000259" key="2">
    <source>
        <dbReference type="PROSITE" id="PS50093"/>
    </source>
</evidence>
<dbReference type="InterPro" id="IPR035986">
    <property type="entry name" value="PKD_dom_sf"/>
</dbReference>
<dbReference type="Proteomes" id="UP000642920">
    <property type="component" value="Unassembled WGS sequence"/>
</dbReference>